<dbReference type="RefSeq" id="WP_162645833.1">
    <property type="nucleotide sequence ID" value="NZ_CP048288.1"/>
</dbReference>
<dbReference type="Proteomes" id="UP000479114">
    <property type="component" value="Plasmid unnamed2"/>
</dbReference>
<name>A0A6C0PB38_9BACL</name>
<accession>A0A6C0PB38</accession>
<keyword evidence="3" id="KW-1185">Reference proteome</keyword>
<gene>
    <name evidence="2" type="ORF">GZH47_32930</name>
</gene>
<reference evidence="2 3" key="1">
    <citation type="submission" date="2020-02" db="EMBL/GenBank/DDBJ databases">
        <title>Paenibacillus sp. nov., isolated from rhizosphere soil of tomato.</title>
        <authorList>
            <person name="Weon H.-Y."/>
            <person name="Lee S.A."/>
        </authorList>
    </citation>
    <scope>NUCLEOTIDE SEQUENCE [LARGE SCALE GENOMIC DNA]</scope>
    <source>
        <strain evidence="2 3">14171R-81</strain>
        <plasmid evidence="2 3">unnamed2</plasmid>
    </source>
</reference>
<protein>
    <submittedName>
        <fullName evidence="2">Uncharacterized protein</fullName>
    </submittedName>
</protein>
<keyword evidence="1" id="KW-0812">Transmembrane</keyword>
<evidence type="ECO:0000313" key="2">
    <source>
        <dbReference type="EMBL" id="QHW35699.1"/>
    </source>
</evidence>
<dbReference type="AlphaFoldDB" id="A0A6C0PB38"/>
<feature type="transmembrane region" description="Helical" evidence="1">
    <location>
        <begin position="143"/>
        <end position="164"/>
    </location>
</feature>
<evidence type="ECO:0000256" key="1">
    <source>
        <dbReference type="SAM" id="Phobius"/>
    </source>
</evidence>
<dbReference type="EMBL" id="CP048288">
    <property type="protein sequence ID" value="QHW35699.1"/>
    <property type="molecule type" value="Genomic_DNA"/>
</dbReference>
<geneLocation type="plasmid" evidence="2 3">
    <name>unnamed2</name>
</geneLocation>
<proteinExistence type="predicted"/>
<keyword evidence="2" id="KW-0614">Plasmid</keyword>
<keyword evidence="1" id="KW-0472">Membrane</keyword>
<evidence type="ECO:0000313" key="3">
    <source>
        <dbReference type="Proteomes" id="UP000479114"/>
    </source>
</evidence>
<organism evidence="2 3">
    <name type="scientific">Paenibacillus rhizovicinus</name>
    <dbReference type="NCBI Taxonomy" id="2704463"/>
    <lineage>
        <taxon>Bacteria</taxon>
        <taxon>Bacillati</taxon>
        <taxon>Bacillota</taxon>
        <taxon>Bacilli</taxon>
        <taxon>Bacillales</taxon>
        <taxon>Paenibacillaceae</taxon>
        <taxon>Paenibacillus</taxon>
    </lineage>
</organism>
<keyword evidence="1" id="KW-1133">Transmembrane helix</keyword>
<sequence length="188" mass="18923">MNAASIRNSFSTMMEDMAREAGKVFRRFASTTPVQAAPVHVASSPAKKAPTVSHAPVAKASWVVERSEAMPVAAARYAAQVAKVPPTAEKVSVKGAVVVGVVAATAAAIATPTLGTALLAGASAAAVAELIRNRKKQGAKKQALVAGLTALAAPLGVVYGGMAVLSLSGLAWQLGLTGWNAATLAILL</sequence>
<dbReference type="KEGG" id="prz:GZH47_32930"/>